<dbReference type="InterPro" id="IPR008979">
    <property type="entry name" value="Galactose-bd-like_sf"/>
</dbReference>
<evidence type="ECO:0000313" key="5">
    <source>
        <dbReference type="Proteomes" id="UP000609346"/>
    </source>
</evidence>
<protein>
    <submittedName>
        <fullName evidence="4">Beta-galactosidase</fullName>
    </submittedName>
</protein>
<dbReference type="PANTHER" id="PTHR23421">
    <property type="entry name" value="BETA-GALACTOSIDASE RELATED"/>
    <property type="match status" value="1"/>
</dbReference>
<dbReference type="PRINTS" id="PR00742">
    <property type="entry name" value="GLHYDRLASE35"/>
</dbReference>
<organism evidence="4 5">
    <name type="scientific">Paenibacillus terricola</name>
    <dbReference type="NCBI Taxonomy" id="2763503"/>
    <lineage>
        <taxon>Bacteria</taxon>
        <taxon>Bacillati</taxon>
        <taxon>Bacillota</taxon>
        <taxon>Bacilli</taxon>
        <taxon>Bacillales</taxon>
        <taxon>Paenibacillaceae</taxon>
        <taxon>Paenibacillus</taxon>
    </lineage>
</organism>
<dbReference type="SUPFAM" id="SSF49785">
    <property type="entry name" value="Galactose-binding domain-like"/>
    <property type="match status" value="1"/>
</dbReference>
<dbReference type="InterPro" id="IPR031330">
    <property type="entry name" value="Gly_Hdrlase_35_cat"/>
</dbReference>
<gene>
    <name evidence="4" type="ORF">H8B09_13085</name>
</gene>
<dbReference type="Proteomes" id="UP000609346">
    <property type="component" value="Unassembled WGS sequence"/>
</dbReference>
<evidence type="ECO:0000256" key="2">
    <source>
        <dbReference type="RuleBase" id="RU003679"/>
    </source>
</evidence>
<proteinExistence type="inferred from homology"/>
<dbReference type="SUPFAM" id="SSF51445">
    <property type="entry name" value="(Trans)glycosidases"/>
    <property type="match status" value="1"/>
</dbReference>
<dbReference type="EMBL" id="JACXZA010000003">
    <property type="protein sequence ID" value="MBD3919692.1"/>
    <property type="molecule type" value="Genomic_DNA"/>
</dbReference>
<comment type="caution">
    <text evidence="4">The sequence shown here is derived from an EMBL/GenBank/DDBJ whole genome shotgun (WGS) entry which is preliminary data.</text>
</comment>
<dbReference type="RefSeq" id="WP_191203989.1">
    <property type="nucleotide sequence ID" value="NZ_JACXZA010000003.1"/>
</dbReference>
<dbReference type="Pfam" id="PF01301">
    <property type="entry name" value="Glyco_hydro_35"/>
    <property type="match status" value="1"/>
</dbReference>
<reference evidence="4 5" key="1">
    <citation type="submission" date="2020-09" db="EMBL/GenBank/DDBJ databases">
        <title>Paenibacillus sp. strain PR3 16S rRNA gene Genome sequencing and assembly.</title>
        <authorList>
            <person name="Kim J."/>
        </authorList>
    </citation>
    <scope>NUCLEOTIDE SEQUENCE [LARGE SCALE GENOMIC DNA]</scope>
    <source>
        <strain evidence="4 5">PR3</strain>
    </source>
</reference>
<evidence type="ECO:0000259" key="3">
    <source>
        <dbReference type="Pfam" id="PF01301"/>
    </source>
</evidence>
<dbReference type="Gene3D" id="2.60.120.260">
    <property type="entry name" value="Galactose-binding domain-like"/>
    <property type="match status" value="1"/>
</dbReference>
<keyword evidence="5" id="KW-1185">Reference proteome</keyword>
<accession>A0ABR8MUQ4</accession>
<feature type="domain" description="Glycoside hydrolase 35 catalytic" evidence="3">
    <location>
        <begin position="19"/>
        <end position="317"/>
    </location>
</feature>
<evidence type="ECO:0000256" key="1">
    <source>
        <dbReference type="ARBA" id="ARBA00009809"/>
    </source>
</evidence>
<evidence type="ECO:0000313" key="4">
    <source>
        <dbReference type="EMBL" id="MBD3919692.1"/>
    </source>
</evidence>
<sequence length="935" mass="103493">MINSVNVEPVVQWTPNSVSIQGKSVILLSASLFYFRIPRELWRERMAQVKAYGYNCIDVYFPWNYHELREGEWDWEGQRNVEEFLEAAKDEGLWVIARPGPYICSEWDGGALPAYLLAKDDMRIRQNDPAFLSHVSRWFDQIMPILTRFQLGAAGSVIAVQLDNELDFFDCNDPQGYMAAMRDMAQTSGVTVPLIACAGQGGLIEASGLTEGVMPTCNFYPNDRDPIFEQKVHSYRNILAGMGYPLLVTETNRSHYLLRRLLSAGAKLLGPYLQVSGTDFGFTNATNNWGRPLAFMTSDYDFGGMISPEGIVRGEAYEGRLLTRVIGTYGVAMAQAEAVVNSEWSLPAETNQVFGPQELKLYGGGSLLFVTNGDHEAKQIQIRNDAEASSEEQYSLSLPAGRSIILPVDVSLASWGIDGKLIYAGAEMFHAEAGDQRTVLLFHQTGESEIVLELEGCIAIDKVHAEAAVDQNRIHIKLVPAETEDSQVSITMADGRQFILVSTTLMKALYMERYSIEEGIIVQQPEAAPSERGLVNLQWQLAEFDPAVSMVSDLSSDDVVRVNGAIDYLEKVGIYRGFAWYEGHVAAANSRKTQGLLIRQGSDIVSLYADGQYAGTAVPAGSSWYIPFAEPKAVSAITAKTEIWGHSNFDDARLPGLRLHSLKGLQGIAVVLQAADITQNWHVHRLQDRPFKHEWTESFDDTLWPMVGFGGWMSPDHPVREVYRRTYTTDADANRFMVHLEGLQGKAVWFVNGREAGVIHPYDPFLDLTSIVTPGEQLQLTVLLERNLGGRAGKVRFYEAVDADNWTISGAEEGLLAHAERNKDSAVTVELPLSLDSGGAAWLYAAVPNSKEGRGWRVRVDGQGLKMTVFQNETIVSRLWLKGGAERPALTGGDASSIYLPGPWFGDDGAKILILLEAVDRQERGQLHGFEFIAV</sequence>
<dbReference type="InterPro" id="IPR017853">
    <property type="entry name" value="GH"/>
</dbReference>
<dbReference type="Gene3D" id="3.20.20.80">
    <property type="entry name" value="Glycosidases"/>
    <property type="match status" value="1"/>
</dbReference>
<dbReference type="InterPro" id="IPR001944">
    <property type="entry name" value="Glycoside_Hdrlase_35"/>
</dbReference>
<comment type="similarity">
    <text evidence="1 2">Belongs to the glycosyl hydrolase 35 family.</text>
</comment>
<name>A0ABR8MUQ4_9BACL</name>